<feature type="compositionally biased region" description="Basic and acidic residues" evidence="1">
    <location>
        <begin position="17"/>
        <end position="28"/>
    </location>
</feature>
<accession>W2MDG3</accession>
<dbReference type="AlphaFoldDB" id="W2MDG3"/>
<feature type="non-terminal residue" evidence="2">
    <location>
        <position position="65"/>
    </location>
</feature>
<dbReference type="Proteomes" id="UP000054532">
    <property type="component" value="Unassembled WGS sequence"/>
</dbReference>
<reference evidence="2" key="1">
    <citation type="submission" date="2013-11" db="EMBL/GenBank/DDBJ databases">
        <title>The Genome Sequence of Phytophthora parasitica IAC_01/95.</title>
        <authorList>
            <consortium name="The Broad Institute Genomics Platform"/>
            <person name="Russ C."/>
            <person name="Tyler B."/>
            <person name="Panabieres F."/>
            <person name="Shan W."/>
            <person name="Tripathy S."/>
            <person name="Grunwald N."/>
            <person name="Machado M."/>
            <person name="Johnson C.S."/>
            <person name="Arredondo F."/>
            <person name="Hong C."/>
            <person name="Coffey M."/>
            <person name="Young S.K."/>
            <person name="Zeng Q."/>
            <person name="Gargeya S."/>
            <person name="Fitzgerald M."/>
            <person name="Abouelleil A."/>
            <person name="Alvarado L."/>
            <person name="Chapman S.B."/>
            <person name="Gainer-Dewar J."/>
            <person name="Goldberg J."/>
            <person name="Griggs A."/>
            <person name="Gujja S."/>
            <person name="Hansen M."/>
            <person name="Howarth C."/>
            <person name="Imamovic A."/>
            <person name="Ireland A."/>
            <person name="Larimer J."/>
            <person name="McCowan C."/>
            <person name="Murphy C."/>
            <person name="Pearson M."/>
            <person name="Poon T.W."/>
            <person name="Priest M."/>
            <person name="Roberts A."/>
            <person name="Saif S."/>
            <person name="Shea T."/>
            <person name="Sykes S."/>
            <person name="Wortman J."/>
            <person name="Nusbaum C."/>
            <person name="Birren B."/>
        </authorList>
    </citation>
    <scope>NUCLEOTIDE SEQUENCE [LARGE SCALE GENOMIC DNA]</scope>
    <source>
        <strain evidence="2">IAC_01/95</strain>
    </source>
</reference>
<organism evidence="2">
    <name type="scientific">Phytophthora nicotianae</name>
    <name type="common">Potato buckeye rot agent</name>
    <name type="synonym">Phytophthora parasitica</name>
    <dbReference type="NCBI Taxonomy" id="4792"/>
    <lineage>
        <taxon>Eukaryota</taxon>
        <taxon>Sar</taxon>
        <taxon>Stramenopiles</taxon>
        <taxon>Oomycota</taxon>
        <taxon>Peronosporomycetes</taxon>
        <taxon>Peronosporales</taxon>
        <taxon>Peronosporaceae</taxon>
        <taxon>Phytophthora</taxon>
    </lineage>
</organism>
<evidence type="ECO:0000313" key="2">
    <source>
        <dbReference type="EMBL" id="ETM33549.1"/>
    </source>
</evidence>
<sequence>MYQFKGQTLARANTEWRTSDERTSGSRLTDPRRFFKNAAKNLLNRPAFNCLLTALSGKANNSGMQ</sequence>
<proteinExistence type="predicted"/>
<feature type="region of interest" description="Disordered" evidence="1">
    <location>
        <begin position="1"/>
        <end position="28"/>
    </location>
</feature>
<name>W2MDG3_PHYNI</name>
<dbReference type="EMBL" id="KI696019">
    <property type="protein sequence ID" value="ETM33549.1"/>
    <property type="molecule type" value="Genomic_DNA"/>
</dbReference>
<protein>
    <submittedName>
        <fullName evidence="2">Uncharacterized protein</fullName>
    </submittedName>
</protein>
<gene>
    <name evidence="2" type="ORF">L914_19233</name>
</gene>
<evidence type="ECO:0000256" key="1">
    <source>
        <dbReference type="SAM" id="MobiDB-lite"/>
    </source>
</evidence>